<dbReference type="OrthoDB" id="755951at2759"/>
<dbReference type="CDD" id="cd03788">
    <property type="entry name" value="GT20_TPS"/>
    <property type="match status" value="1"/>
</dbReference>
<dbReference type="Gene3D" id="3.40.50.1000">
    <property type="entry name" value="HAD superfamily/HAD-like"/>
    <property type="match status" value="1"/>
</dbReference>
<feature type="compositionally biased region" description="Low complexity" evidence="4">
    <location>
        <begin position="278"/>
        <end position="305"/>
    </location>
</feature>
<proteinExistence type="inferred from homology"/>
<dbReference type="SUPFAM" id="SSF49452">
    <property type="entry name" value="Starch-binding domain-like"/>
    <property type="match status" value="1"/>
</dbReference>
<dbReference type="EMBL" id="CAMXCT020006687">
    <property type="protein sequence ID" value="CAL1171671.1"/>
    <property type="molecule type" value="Genomic_DNA"/>
</dbReference>
<name>A0A9P1GP20_9DINO</name>
<gene>
    <name evidence="6" type="ORF">C1SCF055_LOCUS42874</name>
</gene>
<dbReference type="Pfam" id="PF02358">
    <property type="entry name" value="Trehalose_PPase"/>
    <property type="match status" value="1"/>
</dbReference>
<dbReference type="InterPro" id="IPR013784">
    <property type="entry name" value="Carb-bd-like_fold"/>
</dbReference>
<dbReference type="Gene3D" id="3.30.70.1020">
    <property type="entry name" value="Trehalose-6-phosphate phosphatase related protein, domain 2"/>
    <property type="match status" value="1"/>
</dbReference>
<dbReference type="Gene3D" id="3.40.50.2000">
    <property type="entry name" value="Glycogen Phosphorylase B"/>
    <property type="match status" value="2"/>
</dbReference>
<dbReference type="SUPFAM" id="SSF56784">
    <property type="entry name" value="HAD-like"/>
    <property type="match status" value="1"/>
</dbReference>
<dbReference type="InterPro" id="IPR013783">
    <property type="entry name" value="Ig-like_fold"/>
</dbReference>
<feature type="compositionally biased region" description="Polar residues" evidence="4">
    <location>
        <begin position="128"/>
        <end position="137"/>
    </location>
</feature>
<dbReference type="EMBL" id="CAMXCT010006687">
    <property type="protein sequence ID" value="CAI4018296.1"/>
    <property type="molecule type" value="Genomic_DNA"/>
</dbReference>
<dbReference type="Gene3D" id="2.60.40.10">
    <property type="entry name" value="Immunoglobulins"/>
    <property type="match status" value="1"/>
</dbReference>
<dbReference type="InterPro" id="IPR006379">
    <property type="entry name" value="HAD-SF_hydro_IIB"/>
</dbReference>
<organism evidence="6">
    <name type="scientific">Cladocopium goreaui</name>
    <dbReference type="NCBI Taxonomy" id="2562237"/>
    <lineage>
        <taxon>Eukaryota</taxon>
        <taxon>Sar</taxon>
        <taxon>Alveolata</taxon>
        <taxon>Dinophyceae</taxon>
        <taxon>Suessiales</taxon>
        <taxon>Symbiodiniaceae</taxon>
        <taxon>Cladocopium</taxon>
    </lineage>
</organism>
<feature type="domain" description="CBM20" evidence="5">
    <location>
        <begin position="21"/>
        <end position="78"/>
    </location>
</feature>
<feature type="compositionally biased region" description="Pro residues" evidence="4">
    <location>
        <begin position="202"/>
        <end position="211"/>
    </location>
</feature>
<feature type="coiled-coil region" evidence="3">
    <location>
        <begin position="323"/>
        <end position="431"/>
    </location>
</feature>
<evidence type="ECO:0000313" key="7">
    <source>
        <dbReference type="EMBL" id="CAL1171671.1"/>
    </source>
</evidence>
<keyword evidence="3" id="KW-0175">Coiled coil</keyword>
<evidence type="ECO:0000256" key="1">
    <source>
        <dbReference type="ARBA" id="ARBA00005409"/>
    </source>
</evidence>
<dbReference type="InterPro" id="IPR001830">
    <property type="entry name" value="Glyco_trans_20"/>
</dbReference>
<feature type="region of interest" description="Disordered" evidence="4">
    <location>
        <begin position="177"/>
        <end position="223"/>
    </location>
</feature>
<evidence type="ECO:0000256" key="3">
    <source>
        <dbReference type="SAM" id="Coils"/>
    </source>
</evidence>
<reference evidence="6" key="1">
    <citation type="submission" date="2022-10" db="EMBL/GenBank/DDBJ databases">
        <authorList>
            <person name="Chen Y."/>
            <person name="Dougan E. K."/>
            <person name="Chan C."/>
            <person name="Rhodes N."/>
            <person name="Thang M."/>
        </authorList>
    </citation>
    <scope>NUCLEOTIDE SEQUENCE</scope>
</reference>
<dbReference type="Pfam" id="PF00982">
    <property type="entry name" value="Glyco_transf_20"/>
    <property type="match status" value="1"/>
</dbReference>
<dbReference type="InterPro" id="IPR036412">
    <property type="entry name" value="HAD-like_sf"/>
</dbReference>
<evidence type="ECO:0000256" key="4">
    <source>
        <dbReference type="SAM" id="MobiDB-lite"/>
    </source>
</evidence>
<evidence type="ECO:0000259" key="5">
    <source>
        <dbReference type="Pfam" id="PF00686"/>
    </source>
</evidence>
<feature type="region of interest" description="Disordered" evidence="4">
    <location>
        <begin position="1430"/>
        <end position="1466"/>
    </location>
</feature>
<feature type="region of interest" description="Disordered" evidence="4">
    <location>
        <begin position="552"/>
        <end position="577"/>
    </location>
</feature>
<feature type="region of interest" description="Disordered" evidence="4">
    <location>
        <begin position="108"/>
        <end position="137"/>
    </location>
</feature>
<feature type="region of interest" description="Disordered" evidence="4">
    <location>
        <begin position="1526"/>
        <end position="1563"/>
    </location>
</feature>
<evidence type="ECO:0000256" key="2">
    <source>
        <dbReference type="ARBA" id="ARBA00006330"/>
    </source>
</evidence>
<dbReference type="GO" id="GO:0005829">
    <property type="term" value="C:cytosol"/>
    <property type="evidence" value="ECO:0007669"/>
    <property type="project" value="TreeGrafter"/>
</dbReference>
<dbReference type="PANTHER" id="PTHR10788">
    <property type="entry name" value="TREHALOSE-6-PHOSPHATE SYNTHASE"/>
    <property type="match status" value="1"/>
</dbReference>
<comment type="caution">
    <text evidence="6">The sequence shown here is derived from an EMBL/GenBank/DDBJ whole genome shotgun (WGS) entry which is preliminary data.</text>
</comment>
<feature type="compositionally biased region" description="Acidic residues" evidence="4">
    <location>
        <begin position="1530"/>
        <end position="1543"/>
    </location>
</feature>
<feature type="compositionally biased region" description="Basic and acidic residues" evidence="4">
    <location>
        <begin position="244"/>
        <end position="265"/>
    </location>
</feature>
<dbReference type="InterPro" id="IPR003337">
    <property type="entry name" value="Trehalose_PPase"/>
</dbReference>
<dbReference type="EMBL" id="CAMXCT030006687">
    <property type="protein sequence ID" value="CAL4805608.1"/>
    <property type="molecule type" value="Genomic_DNA"/>
</dbReference>
<reference evidence="7" key="2">
    <citation type="submission" date="2024-04" db="EMBL/GenBank/DDBJ databases">
        <authorList>
            <person name="Chen Y."/>
            <person name="Shah S."/>
            <person name="Dougan E. K."/>
            <person name="Thang M."/>
            <person name="Chan C."/>
        </authorList>
    </citation>
    <scope>NUCLEOTIDE SEQUENCE [LARGE SCALE GENOMIC DNA]</scope>
</reference>
<dbReference type="Pfam" id="PF00686">
    <property type="entry name" value="CBM_20"/>
    <property type="match status" value="1"/>
</dbReference>
<dbReference type="PANTHER" id="PTHR10788:SF94">
    <property type="entry name" value="ALPHA,ALPHA-TREHALOSE-PHOSPHATE SYNTHASE [UDP-FORMING] 5"/>
    <property type="match status" value="1"/>
</dbReference>
<feature type="region of interest" description="Disordered" evidence="4">
    <location>
        <begin position="244"/>
        <end position="320"/>
    </location>
</feature>
<sequence length="1563" mass="173973">MFHHKPPAACQPSSLRAISGDELGSWDPSNAVPLSRVEQVKGCWWTDQGVRIPLKEEFEYRYAVFRAHSEDFLRWAKEHEEPRFAISQEGTYFALKRSRFTGDVNMASPELAPAGAENRSGGVEGNADSGTPAAQQETPGVAGLFDFQVDTLPPIAVPGAVAEAAASAEEVQRAEIHFGEAQPEPVPTSRRTSELPALRVPGPGPPGPPGPGRADAQVARADARRRIAAAREELERRVAEATEARLRRQADQEETARKRAEEAQQRAKKRLVQRAKAESSPSNASASAPESQRSPRSARSPSPSRHPVTEALPGLKPAKARVRKKILKQRQEQELRLKEIEEDRERLELRKKAELEATEVHRLEAARRAAHRFRRERCAELKAKAEHEEEIRQARERQKFYRNPREIAKIIAEAQVQSQVQERRRSAQQEESYLRRERERARRVLDGEVDGAIGAAEAARPFGGPASKTRGEYPEDGDENLLAKTVYALTDEDWKISGPEPLLQPADGAKTAQHGGPGWVPGCRLLTLEDDGGRCRVTGDDEVMQLRGNAGFERKLSGHENTPPQSPSPSPRMGMRSKSMDLTRLCDITRDDKAFLVFRNLPVVVTRSEKGDWQVEKISHSAGTALPLLKHFTQTDAQLPQGEAIDVQVKFIGNPGVCVTDEAERKKLTEILAQHSCIPVFLDEDLVQKHNFFSEDYLWPVFHNMKIFDSTITGDADAWLNFVGRRQTILEIPDIHCYDMESFDKALWKSFQALNNAYAEVITNNGDEDTLVWIHDYELAPVLHVLNKPAVMVPRFVYHRNPDFTTGLFLHCAFPSTEVMSCLPVREEILHGMLSSRLVTFQTFDYLRHFMSCCAELLGCRHSFQKGGILQVEHEGRSVVVFADHFAIPYNHLIRKLSDEKVIDRAASIRNEFKGKTIIGSYDRFDCFSGLQLKFAIFHRFLLEYRSHRRKVVLVQYIRSRFTDSKRRGMVALEELQRMAVTLRQGVTTAVADETNKHFAVPGEGPVVKIVVEETSREKQLGVLLATDILLDTSTNDGLNLIPFNFYAAHSQDHQGVALISEFCGCSSVLTGAFKINPWNTGGVLTALDEAISITKEDQAERFLKDHSYVSSQTLVQWVHKNLSELKVTKSSSLIAARTSMAGPPHIQEEEVVSAYRNAKKRAIFLDNEGTIAAKAGWQMQSGNMMSLQKEGTPPDPHVLDLLQTLVNDRGNTVVVLSGRTKEVMQEWFSGVDGLGLCAEHGFHRWPPRTLACDMHAAWRSEGMSDDNQEWKNLAVELIQQYVKRIQGSIIEAKACAITWNYREVGAAGVIDDVALELMRFLDPESPTGLLHGYPVKVFMGKGYVEVKRKDIDKGAACVKTLEELGPVDFVLCVGDDRSDEDMFEAISHYFHIKADAMALSSALSQSSSMGFKKSGAGSLASLDAFGEVSPAESQSPTASPKDRPRPPPRSVAFNEDSIDLPPSASSPIMRMQVHAAGPHIFTATVGRKPTQAKAFFSDVNELTVLLKKICTAVIRGSFSRYSSMPAISPDEEHDEAGEDEPGDDFKLGRAKTNSSFLNKPAN</sequence>
<dbReference type="NCBIfam" id="TIGR00685">
    <property type="entry name" value="T6PP"/>
    <property type="match status" value="1"/>
</dbReference>
<feature type="compositionally biased region" description="Polar residues" evidence="4">
    <location>
        <begin position="1552"/>
        <end position="1563"/>
    </location>
</feature>
<evidence type="ECO:0000313" key="8">
    <source>
        <dbReference type="EMBL" id="CAL4805608.1"/>
    </source>
</evidence>
<dbReference type="GO" id="GO:2001070">
    <property type="term" value="F:starch binding"/>
    <property type="evidence" value="ECO:0007669"/>
    <property type="project" value="InterPro"/>
</dbReference>
<evidence type="ECO:0000313" key="9">
    <source>
        <dbReference type="Proteomes" id="UP001152797"/>
    </source>
</evidence>
<keyword evidence="9" id="KW-1185">Reference proteome</keyword>
<protein>
    <submittedName>
        <fullName evidence="8">Trehalose 6-phosphate phosphatase</fullName>
    </submittedName>
</protein>
<dbReference type="InterPro" id="IPR023214">
    <property type="entry name" value="HAD_sf"/>
</dbReference>
<dbReference type="SUPFAM" id="SSF53756">
    <property type="entry name" value="UDP-Glycosyltransferase/glycogen phosphorylase"/>
    <property type="match status" value="1"/>
</dbReference>
<accession>A0A9P1GP20</accession>
<dbReference type="Proteomes" id="UP001152797">
    <property type="component" value="Unassembled WGS sequence"/>
</dbReference>
<comment type="similarity">
    <text evidence="2">In the C-terminal section; belongs to the trehalose phosphatase family.</text>
</comment>
<comment type="similarity">
    <text evidence="1">In the N-terminal section; belongs to the glycosyltransferase 20 family.</text>
</comment>
<evidence type="ECO:0000313" key="6">
    <source>
        <dbReference type="EMBL" id="CAI4018296.1"/>
    </source>
</evidence>
<dbReference type="GO" id="GO:0004805">
    <property type="term" value="F:trehalose-phosphatase activity"/>
    <property type="evidence" value="ECO:0007669"/>
    <property type="project" value="TreeGrafter"/>
</dbReference>
<dbReference type="InterPro" id="IPR002044">
    <property type="entry name" value="CBM20"/>
</dbReference>
<dbReference type="GO" id="GO:0005992">
    <property type="term" value="P:trehalose biosynthetic process"/>
    <property type="evidence" value="ECO:0007669"/>
    <property type="project" value="InterPro"/>
</dbReference>
<dbReference type="NCBIfam" id="TIGR01484">
    <property type="entry name" value="HAD-SF-IIB"/>
    <property type="match status" value="1"/>
</dbReference>